<gene>
    <name evidence="5" type="ORF">H9804_01305</name>
</gene>
<sequence>MNEQSIIETIKQRRSIRTFQEKRLSDEDYNKITFHIKTLNNPFGVKVNIYIVNKSLDKKGEKLGTYGVIKGAETFLGVTVHNEKNNFIAAGYEFENLILYAASIGLGTVWLAATFSKKNFASAMGIKDDELFPAISPIGYPAEKRSIKESIMRSALKSDNRKPWEELFFNNNFDTPIHNDETEDYQLCLEMMRLAPSSKNQQPWRVVKKGGIYHFFAEYSKKISDEEKAVKEVDMGISLYHFHKTAETLGKTGSFKVIENLDINIPENIYYIISWVENN</sequence>
<proteinExistence type="predicted"/>
<evidence type="ECO:0000313" key="5">
    <source>
        <dbReference type="EMBL" id="HIZ88558.1"/>
    </source>
</evidence>
<dbReference type="PANTHER" id="PTHR23026">
    <property type="entry name" value="NADPH NITROREDUCTASE"/>
    <property type="match status" value="1"/>
</dbReference>
<evidence type="ECO:0000256" key="1">
    <source>
        <dbReference type="ARBA" id="ARBA00022630"/>
    </source>
</evidence>
<accession>A0A9D2GRD6</accession>
<dbReference type="InterPro" id="IPR050627">
    <property type="entry name" value="Nitroreductase/BluB"/>
</dbReference>
<dbReference type="InterPro" id="IPR000415">
    <property type="entry name" value="Nitroreductase-like"/>
</dbReference>
<dbReference type="SUPFAM" id="SSF55469">
    <property type="entry name" value="FMN-dependent nitroreductase-like"/>
    <property type="match status" value="2"/>
</dbReference>
<keyword evidence="3" id="KW-0560">Oxidoreductase</keyword>
<keyword evidence="1" id="KW-0285">Flavoprotein</keyword>
<evidence type="ECO:0000256" key="3">
    <source>
        <dbReference type="ARBA" id="ARBA00023002"/>
    </source>
</evidence>
<organism evidence="5 6">
    <name type="scientific">Candidatus Mucispirillum faecigallinarum</name>
    <dbReference type="NCBI Taxonomy" id="2838699"/>
    <lineage>
        <taxon>Bacteria</taxon>
        <taxon>Pseudomonadati</taxon>
        <taxon>Deferribacterota</taxon>
        <taxon>Deferribacteres</taxon>
        <taxon>Deferribacterales</taxon>
        <taxon>Mucispirillaceae</taxon>
        <taxon>Mucispirillum</taxon>
    </lineage>
</organism>
<evidence type="ECO:0000259" key="4">
    <source>
        <dbReference type="Pfam" id="PF14512"/>
    </source>
</evidence>
<comment type="caution">
    <text evidence="5">The sequence shown here is derived from an EMBL/GenBank/DDBJ whole genome shotgun (WGS) entry which is preliminary data.</text>
</comment>
<evidence type="ECO:0000313" key="6">
    <source>
        <dbReference type="Proteomes" id="UP000824176"/>
    </source>
</evidence>
<dbReference type="Proteomes" id="UP000824176">
    <property type="component" value="Unassembled WGS sequence"/>
</dbReference>
<reference evidence="5" key="2">
    <citation type="submission" date="2021-04" db="EMBL/GenBank/DDBJ databases">
        <authorList>
            <person name="Gilroy R."/>
        </authorList>
    </citation>
    <scope>NUCLEOTIDE SEQUENCE</scope>
    <source>
        <strain evidence="5">ChiW4-1371</strain>
    </source>
</reference>
<reference evidence="5" key="1">
    <citation type="journal article" date="2021" name="PeerJ">
        <title>Extensive microbial diversity within the chicken gut microbiome revealed by metagenomics and culture.</title>
        <authorList>
            <person name="Gilroy R."/>
            <person name="Ravi A."/>
            <person name="Getino M."/>
            <person name="Pursley I."/>
            <person name="Horton D.L."/>
            <person name="Alikhan N.F."/>
            <person name="Baker D."/>
            <person name="Gharbi K."/>
            <person name="Hall N."/>
            <person name="Watson M."/>
            <person name="Adriaenssens E.M."/>
            <person name="Foster-Nyarko E."/>
            <person name="Jarju S."/>
            <person name="Secka A."/>
            <person name="Antonio M."/>
            <person name="Oren A."/>
            <person name="Chaudhuri R.R."/>
            <person name="La Ragione R."/>
            <person name="Hildebrand F."/>
            <person name="Pallen M.J."/>
        </authorList>
    </citation>
    <scope>NUCLEOTIDE SEQUENCE</scope>
    <source>
        <strain evidence="5">ChiW4-1371</strain>
    </source>
</reference>
<dbReference type="Pfam" id="PF14512">
    <property type="entry name" value="TM1586_NiRdase"/>
    <property type="match status" value="1"/>
</dbReference>
<evidence type="ECO:0000256" key="2">
    <source>
        <dbReference type="ARBA" id="ARBA00022643"/>
    </source>
</evidence>
<dbReference type="Gene3D" id="3.40.109.30">
    <property type="entry name" value="putative nitroreductase (tm1586), domain 2"/>
    <property type="match status" value="1"/>
</dbReference>
<dbReference type="AlphaFoldDB" id="A0A9D2GRD6"/>
<dbReference type="GO" id="GO:0016491">
    <property type="term" value="F:oxidoreductase activity"/>
    <property type="evidence" value="ECO:0007669"/>
    <property type="project" value="UniProtKB-KW"/>
</dbReference>
<dbReference type="PANTHER" id="PTHR23026:SF90">
    <property type="entry name" value="IODOTYROSINE DEIODINASE 1"/>
    <property type="match status" value="1"/>
</dbReference>
<dbReference type="EMBL" id="DXAQ01000019">
    <property type="protein sequence ID" value="HIZ88558.1"/>
    <property type="molecule type" value="Genomic_DNA"/>
</dbReference>
<protein>
    <recommendedName>
        <fullName evidence="4">Putative nitroreductase TM1586 domain-containing protein</fullName>
    </recommendedName>
</protein>
<keyword evidence="2" id="KW-0288">FMN</keyword>
<name>A0A9D2GRD6_9BACT</name>
<feature type="domain" description="Putative nitroreductase TM1586" evidence="4">
    <location>
        <begin position="6"/>
        <end position="245"/>
    </location>
</feature>
<dbReference type="InterPro" id="IPR029478">
    <property type="entry name" value="TM1586_NiRdase"/>
</dbReference>
<dbReference type="Gene3D" id="3.40.109.10">
    <property type="entry name" value="NADH Oxidase"/>
    <property type="match status" value="1"/>
</dbReference>